<name>A0A818PD06_9BILA</name>
<dbReference type="Proteomes" id="UP000663869">
    <property type="component" value="Unassembled WGS sequence"/>
</dbReference>
<sequence length="395" mass="45483">MVLLLYPRFARIKIVFLCCIILTVLCSSLYFDLDSNTFLSSPLRWLIIISSKLCLTTPRHAYVILPANRLISNFNFSFNHVYHYNGIAYDYYSKNELGQSKPGDQWKIWPLPAAKDQLQNTSSNIDIEISPLIVSKLPFVDMIYVVTNSRLTERHASLKEVFKQQGISMKSIEWRMRWNLTTCESNSSFSLVSKRLNLNGKPLGKQQQRQCPITAEHVDIWYEMAKQNVRLGLILEDDVIFVPFFKEKLTRMIYAAIQSGALRLDKECAESNQLLKTEDEWIHQNPMFVVGSCFSLYGKCFRKHFLNASPLLSTQKLSPSRCTHAYLLTSCSAQALVDQLRAQKNDFLPPDILQNVLFPLSPTLQSFWIDPPLAYQGNQVTDFSNLSTFRVKTYM</sequence>
<dbReference type="EMBL" id="CAJNYU010002998">
    <property type="protein sequence ID" value="CAF3619158.1"/>
    <property type="molecule type" value="Genomic_DNA"/>
</dbReference>
<evidence type="ECO:0000256" key="1">
    <source>
        <dbReference type="SAM" id="Phobius"/>
    </source>
</evidence>
<organism evidence="3 4">
    <name type="scientific">Rotaria socialis</name>
    <dbReference type="NCBI Taxonomy" id="392032"/>
    <lineage>
        <taxon>Eukaryota</taxon>
        <taxon>Metazoa</taxon>
        <taxon>Spiralia</taxon>
        <taxon>Gnathifera</taxon>
        <taxon>Rotifera</taxon>
        <taxon>Eurotatoria</taxon>
        <taxon>Bdelloidea</taxon>
        <taxon>Philodinida</taxon>
        <taxon>Philodinidae</taxon>
        <taxon>Rotaria</taxon>
    </lineage>
</organism>
<dbReference type="AlphaFoldDB" id="A0A818PD06"/>
<protein>
    <recommendedName>
        <fullName evidence="2">Glycosyl transferase family 25 domain-containing protein</fullName>
    </recommendedName>
</protein>
<evidence type="ECO:0000313" key="4">
    <source>
        <dbReference type="Proteomes" id="UP000663869"/>
    </source>
</evidence>
<accession>A0A818PD06</accession>
<gene>
    <name evidence="3" type="ORF">FME351_LOCUS22840</name>
</gene>
<feature type="transmembrane region" description="Helical" evidence="1">
    <location>
        <begin position="12"/>
        <end position="31"/>
    </location>
</feature>
<keyword evidence="1" id="KW-1133">Transmembrane helix</keyword>
<evidence type="ECO:0000313" key="3">
    <source>
        <dbReference type="EMBL" id="CAF3619158.1"/>
    </source>
</evidence>
<reference evidence="3" key="1">
    <citation type="submission" date="2021-02" db="EMBL/GenBank/DDBJ databases">
        <authorList>
            <person name="Nowell W R."/>
        </authorList>
    </citation>
    <scope>NUCLEOTIDE SEQUENCE</scope>
</reference>
<proteinExistence type="predicted"/>
<dbReference type="Pfam" id="PF01755">
    <property type="entry name" value="Glyco_transf_25"/>
    <property type="match status" value="1"/>
</dbReference>
<feature type="domain" description="Glycosyl transferase family 25" evidence="2">
    <location>
        <begin position="143"/>
        <end position="342"/>
    </location>
</feature>
<keyword evidence="1" id="KW-0472">Membrane</keyword>
<keyword evidence="1" id="KW-0812">Transmembrane</keyword>
<evidence type="ECO:0000259" key="2">
    <source>
        <dbReference type="Pfam" id="PF01755"/>
    </source>
</evidence>
<comment type="caution">
    <text evidence="3">The sequence shown here is derived from an EMBL/GenBank/DDBJ whole genome shotgun (WGS) entry which is preliminary data.</text>
</comment>
<dbReference type="InterPro" id="IPR002654">
    <property type="entry name" value="Glyco_trans_25"/>
</dbReference>